<sequence length="38" mass="4317">MRVSLSLATRCIEIAALNPVFKINTLQLMIFRNVKALK</sequence>
<name>A0A6J4IXW1_9BACT</name>
<reference evidence="1" key="1">
    <citation type="submission" date="2020-02" db="EMBL/GenBank/DDBJ databases">
        <authorList>
            <person name="Meier V. D."/>
        </authorList>
    </citation>
    <scope>NUCLEOTIDE SEQUENCE</scope>
    <source>
        <strain evidence="1">AVDCRST_MAG95</strain>
    </source>
</reference>
<dbReference type="AlphaFoldDB" id="A0A6J4IXW1"/>
<accession>A0A6J4IXW1</accession>
<dbReference type="EMBL" id="CADCTJ010000777">
    <property type="protein sequence ID" value="CAA9264995.1"/>
    <property type="molecule type" value="Genomic_DNA"/>
</dbReference>
<proteinExistence type="predicted"/>
<gene>
    <name evidence="1" type="ORF">AVDCRST_MAG95-2481</name>
</gene>
<protein>
    <submittedName>
        <fullName evidence="1">Uncharacterized protein</fullName>
    </submittedName>
</protein>
<organism evidence="1">
    <name type="scientific">uncultured Adhaeribacter sp</name>
    <dbReference type="NCBI Taxonomy" id="448109"/>
    <lineage>
        <taxon>Bacteria</taxon>
        <taxon>Pseudomonadati</taxon>
        <taxon>Bacteroidota</taxon>
        <taxon>Cytophagia</taxon>
        <taxon>Cytophagales</taxon>
        <taxon>Hymenobacteraceae</taxon>
        <taxon>Adhaeribacter</taxon>
        <taxon>environmental samples</taxon>
    </lineage>
</organism>
<evidence type="ECO:0000313" key="1">
    <source>
        <dbReference type="EMBL" id="CAA9264995.1"/>
    </source>
</evidence>